<evidence type="ECO:0000313" key="1">
    <source>
        <dbReference type="EMBL" id="KAL3778806.1"/>
    </source>
</evidence>
<gene>
    <name evidence="1" type="ORF">ACHAWO_012145</name>
</gene>
<reference evidence="1 2" key="1">
    <citation type="submission" date="2024-10" db="EMBL/GenBank/DDBJ databases">
        <title>Updated reference genomes for cyclostephanoid diatoms.</title>
        <authorList>
            <person name="Roberts W.R."/>
            <person name="Alverson A.J."/>
        </authorList>
    </citation>
    <scope>NUCLEOTIDE SEQUENCE [LARGE SCALE GENOMIC DNA]</scope>
    <source>
        <strain evidence="1 2">AJA010-31</strain>
    </source>
</reference>
<dbReference type="EMBL" id="JALLPJ020000969">
    <property type="protein sequence ID" value="KAL3778806.1"/>
    <property type="molecule type" value="Genomic_DNA"/>
</dbReference>
<dbReference type="Proteomes" id="UP001530400">
    <property type="component" value="Unassembled WGS sequence"/>
</dbReference>
<evidence type="ECO:0000313" key="2">
    <source>
        <dbReference type="Proteomes" id="UP001530400"/>
    </source>
</evidence>
<protein>
    <submittedName>
        <fullName evidence="1">Uncharacterized protein</fullName>
    </submittedName>
</protein>
<proteinExistence type="predicted"/>
<sequence length="67" mass="7221">MIKLEITIDTGTPGPMDHETGRGCTGMEEVVSFWLACHVFQAESEPSLLTVAPPFTFQSRVAPASTP</sequence>
<dbReference type="AlphaFoldDB" id="A0ABD3NV83"/>
<name>A0ABD3NV83_9STRA</name>
<keyword evidence="2" id="KW-1185">Reference proteome</keyword>
<accession>A0ABD3NV83</accession>
<comment type="caution">
    <text evidence="1">The sequence shown here is derived from an EMBL/GenBank/DDBJ whole genome shotgun (WGS) entry which is preliminary data.</text>
</comment>
<organism evidence="1 2">
    <name type="scientific">Cyclotella atomus</name>
    <dbReference type="NCBI Taxonomy" id="382360"/>
    <lineage>
        <taxon>Eukaryota</taxon>
        <taxon>Sar</taxon>
        <taxon>Stramenopiles</taxon>
        <taxon>Ochrophyta</taxon>
        <taxon>Bacillariophyta</taxon>
        <taxon>Coscinodiscophyceae</taxon>
        <taxon>Thalassiosirophycidae</taxon>
        <taxon>Stephanodiscales</taxon>
        <taxon>Stephanodiscaceae</taxon>
        <taxon>Cyclotella</taxon>
    </lineage>
</organism>